<dbReference type="Pfam" id="PF11951">
    <property type="entry name" value="Fungal_trans_2"/>
    <property type="match status" value="1"/>
</dbReference>
<dbReference type="EMBL" id="LCWF01000196">
    <property type="protein sequence ID" value="KKY15045.1"/>
    <property type="molecule type" value="Genomic_DNA"/>
</dbReference>
<dbReference type="GO" id="GO:0003700">
    <property type="term" value="F:DNA-binding transcription factor activity"/>
    <property type="evidence" value="ECO:0007669"/>
    <property type="project" value="TreeGrafter"/>
</dbReference>
<dbReference type="PANTHER" id="PTHR37534">
    <property type="entry name" value="TRANSCRIPTIONAL ACTIVATOR PROTEIN UGA3"/>
    <property type="match status" value="1"/>
</dbReference>
<name>A0A0G2GD89_PHACM</name>
<comment type="subcellular location">
    <subcellularLocation>
        <location evidence="1">Nucleus</location>
    </subcellularLocation>
</comment>
<dbReference type="AlphaFoldDB" id="A0A0G2GD89"/>
<keyword evidence="2" id="KW-0539">Nucleus</keyword>
<dbReference type="InterPro" id="IPR021858">
    <property type="entry name" value="Fun_TF"/>
</dbReference>
<evidence type="ECO:0000256" key="2">
    <source>
        <dbReference type="ARBA" id="ARBA00023242"/>
    </source>
</evidence>
<dbReference type="OrthoDB" id="5229455at2759"/>
<organism evidence="4 5">
    <name type="scientific">Phaeomoniella chlamydospora</name>
    <name type="common">Phaeoacremonium chlamydosporum</name>
    <dbReference type="NCBI Taxonomy" id="158046"/>
    <lineage>
        <taxon>Eukaryota</taxon>
        <taxon>Fungi</taxon>
        <taxon>Dikarya</taxon>
        <taxon>Ascomycota</taxon>
        <taxon>Pezizomycotina</taxon>
        <taxon>Eurotiomycetes</taxon>
        <taxon>Chaetothyriomycetidae</taxon>
        <taxon>Phaeomoniellales</taxon>
        <taxon>Phaeomoniellaceae</taxon>
        <taxon>Phaeomoniella</taxon>
    </lineage>
</organism>
<accession>A0A0G2GD89</accession>
<proteinExistence type="predicted"/>
<evidence type="ECO:0000256" key="1">
    <source>
        <dbReference type="ARBA" id="ARBA00004123"/>
    </source>
</evidence>
<protein>
    <submittedName>
        <fullName evidence="4">Putative c6 zinc finger domain containing protein</fullName>
    </submittedName>
</protein>
<feature type="region of interest" description="Disordered" evidence="3">
    <location>
        <begin position="174"/>
        <end position="212"/>
    </location>
</feature>
<evidence type="ECO:0000313" key="4">
    <source>
        <dbReference type="EMBL" id="KKY15045.1"/>
    </source>
</evidence>
<reference evidence="4 5" key="1">
    <citation type="submission" date="2015-05" db="EMBL/GenBank/DDBJ databases">
        <title>Distinctive expansion of gene families associated with plant cell wall degradation and secondary metabolism in the genomes of grapevine trunk pathogens.</title>
        <authorList>
            <person name="Lawrence D.P."/>
            <person name="Travadon R."/>
            <person name="Rolshausen P.E."/>
            <person name="Baumgartner K."/>
        </authorList>
    </citation>
    <scope>NUCLEOTIDE SEQUENCE [LARGE SCALE GENOMIC DNA]</scope>
    <source>
        <strain evidence="4">UCRPC4</strain>
    </source>
</reference>
<gene>
    <name evidence="4" type="ORF">UCRPC4_g06473</name>
</gene>
<dbReference type="GO" id="GO:0005634">
    <property type="term" value="C:nucleus"/>
    <property type="evidence" value="ECO:0007669"/>
    <property type="project" value="UniProtKB-SubCell"/>
</dbReference>
<dbReference type="Proteomes" id="UP000053317">
    <property type="component" value="Unassembled WGS sequence"/>
</dbReference>
<evidence type="ECO:0000256" key="3">
    <source>
        <dbReference type="SAM" id="MobiDB-lite"/>
    </source>
</evidence>
<keyword evidence="5" id="KW-1185">Reference proteome</keyword>
<sequence length="365" mass="40334">MSKSNTQISNANLATAIMLSSLEIISPSTFGISIPWQQHLNVARQIIHARYSAPQSISRKDSVAYFLSRWFAYLDVLGSLSGRTNDLPLFSGDYWAHDGTEENADEDFVIDCLLGMTPRCIYLMAQIASLARQCDNERISSTTNLADPHWRPSPTVLVRAQSLLDEVNEARKHLTRPCPHRHPSVEPPSASTSPSASKGSSSTPDVPACSTTPSDGWGTVQLLASNDSFHLAASIHIYRRILFLPRSHPTVQSLVNSVVENLLKIRKGGAAEACLLFPMFTAGCEALKPEVRELILERLKGMEEVGMMQVTGARRLMERLWEENEAATQAVENEGNEYDDNDDTAFRKKGEIGWEELLAGGEFFG</sequence>
<reference evidence="4 5" key="2">
    <citation type="submission" date="2015-05" db="EMBL/GenBank/DDBJ databases">
        <authorList>
            <person name="Morales-Cruz A."/>
            <person name="Amrine K.C."/>
            <person name="Cantu D."/>
        </authorList>
    </citation>
    <scope>NUCLEOTIDE SEQUENCE [LARGE SCALE GENOMIC DNA]</scope>
    <source>
        <strain evidence="4">UCRPC4</strain>
    </source>
</reference>
<dbReference type="GO" id="GO:0045944">
    <property type="term" value="P:positive regulation of transcription by RNA polymerase II"/>
    <property type="evidence" value="ECO:0007669"/>
    <property type="project" value="TreeGrafter"/>
</dbReference>
<dbReference type="PANTHER" id="PTHR37534:SF43">
    <property type="entry name" value="FINGER DOMAIN PROTEIN, PUTATIVE (AFU_ORTHOLOGUE AFUA_1G01850)-RELATED"/>
    <property type="match status" value="1"/>
</dbReference>
<dbReference type="GO" id="GO:0000976">
    <property type="term" value="F:transcription cis-regulatory region binding"/>
    <property type="evidence" value="ECO:0007669"/>
    <property type="project" value="TreeGrafter"/>
</dbReference>
<comment type="caution">
    <text evidence="4">The sequence shown here is derived from an EMBL/GenBank/DDBJ whole genome shotgun (WGS) entry which is preliminary data.</text>
</comment>
<evidence type="ECO:0000313" key="5">
    <source>
        <dbReference type="Proteomes" id="UP000053317"/>
    </source>
</evidence>
<feature type="compositionally biased region" description="Low complexity" evidence="3">
    <location>
        <begin position="187"/>
        <end position="204"/>
    </location>
</feature>